<comment type="caution">
    <text evidence="2">The sequence shown here is derived from an EMBL/GenBank/DDBJ whole genome shotgun (WGS) entry which is preliminary data.</text>
</comment>
<feature type="region of interest" description="Disordered" evidence="1">
    <location>
        <begin position="1"/>
        <end position="80"/>
    </location>
</feature>
<evidence type="ECO:0008006" key="4">
    <source>
        <dbReference type="Google" id="ProtNLM"/>
    </source>
</evidence>
<sequence>MDTLNALADMPDTDEDESPQGIPENHQEADTDADGDKPEAVDEESEGDEEGDPSEDADDQGDDDGMEEGEQEPDVTYTVKVDGEEIKVNQAELISGYQRQSDYTRKAQELAQNKAQFTQQAHQERSVVGQLLSKIEELAIGQEPDWQELAATDPMAHVQAKAAWDQRVMQLNQIKQGLGQQNHKYQQDQQATQAQIMAQMQARIPELFPDWDTKEKALEGQKKIVGYAESQGITQERLSQLNDPVALSILDKARQFDELKANNAKVTKKVRKAPSSLKPGASKGGANNRSRQQRDAMSKLRKTGSEDAALAALDFLDD</sequence>
<keyword evidence="3" id="KW-1185">Reference proteome</keyword>
<dbReference type="Proteomes" id="UP001597294">
    <property type="component" value="Unassembled WGS sequence"/>
</dbReference>
<evidence type="ECO:0000313" key="2">
    <source>
        <dbReference type="EMBL" id="MFD2207210.1"/>
    </source>
</evidence>
<feature type="compositionally biased region" description="Basic and acidic residues" evidence="1">
    <location>
        <begin position="25"/>
        <end position="40"/>
    </location>
</feature>
<dbReference type="RefSeq" id="WP_380253615.1">
    <property type="nucleotide sequence ID" value="NZ_JBHUII010000011.1"/>
</dbReference>
<feature type="compositionally biased region" description="Acidic residues" evidence="1">
    <location>
        <begin position="41"/>
        <end position="73"/>
    </location>
</feature>
<name>A0ABW5BP38_9PROT</name>
<gene>
    <name evidence="2" type="ORF">ACFSKO_16400</name>
</gene>
<reference evidence="3" key="1">
    <citation type="journal article" date="2019" name="Int. J. Syst. Evol. Microbiol.">
        <title>The Global Catalogue of Microorganisms (GCM) 10K type strain sequencing project: providing services to taxonomists for standard genome sequencing and annotation.</title>
        <authorList>
            <consortium name="The Broad Institute Genomics Platform"/>
            <consortium name="The Broad Institute Genome Sequencing Center for Infectious Disease"/>
            <person name="Wu L."/>
            <person name="Ma J."/>
        </authorList>
    </citation>
    <scope>NUCLEOTIDE SEQUENCE [LARGE SCALE GENOMIC DNA]</scope>
    <source>
        <strain evidence="3">CGMCC 4.7192</strain>
    </source>
</reference>
<proteinExistence type="predicted"/>
<dbReference type="EMBL" id="JBHUII010000011">
    <property type="protein sequence ID" value="MFD2207210.1"/>
    <property type="molecule type" value="Genomic_DNA"/>
</dbReference>
<accession>A0ABW5BP38</accession>
<protein>
    <recommendedName>
        <fullName evidence="4">Scaffolding protein</fullName>
    </recommendedName>
</protein>
<evidence type="ECO:0000256" key="1">
    <source>
        <dbReference type="SAM" id="MobiDB-lite"/>
    </source>
</evidence>
<evidence type="ECO:0000313" key="3">
    <source>
        <dbReference type="Proteomes" id="UP001597294"/>
    </source>
</evidence>
<organism evidence="2 3">
    <name type="scientific">Kiloniella antarctica</name>
    <dbReference type="NCBI Taxonomy" id="1550907"/>
    <lineage>
        <taxon>Bacteria</taxon>
        <taxon>Pseudomonadati</taxon>
        <taxon>Pseudomonadota</taxon>
        <taxon>Alphaproteobacteria</taxon>
        <taxon>Rhodospirillales</taxon>
        <taxon>Kiloniellaceae</taxon>
        <taxon>Kiloniella</taxon>
    </lineage>
</organism>
<feature type="region of interest" description="Disordered" evidence="1">
    <location>
        <begin position="264"/>
        <end position="304"/>
    </location>
</feature>